<name>A0A4Q9KBB0_9ACTN</name>
<dbReference type="OrthoDB" id="4944430at2"/>
<dbReference type="AlphaFoldDB" id="A0A4Q9KBB0"/>
<organism evidence="2 3">
    <name type="scientific">Propioniciclava sinopodophylli</name>
    <dbReference type="NCBI Taxonomy" id="1837344"/>
    <lineage>
        <taxon>Bacteria</taxon>
        <taxon>Bacillati</taxon>
        <taxon>Actinomycetota</taxon>
        <taxon>Actinomycetes</taxon>
        <taxon>Propionibacteriales</taxon>
        <taxon>Propionibacteriaceae</taxon>
        <taxon>Propioniciclava</taxon>
    </lineage>
</organism>
<comment type="caution">
    <text evidence="2">The sequence shown here is derived from an EMBL/GenBank/DDBJ whole genome shotgun (WGS) entry which is preliminary data.</text>
</comment>
<feature type="transmembrane region" description="Helical" evidence="1">
    <location>
        <begin position="99"/>
        <end position="117"/>
    </location>
</feature>
<dbReference type="Proteomes" id="UP000292373">
    <property type="component" value="Unassembled WGS sequence"/>
</dbReference>
<gene>
    <name evidence="2" type="ORF">ET989_13055</name>
</gene>
<protein>
    <submittedName>
        <fullName evidence="2">Uncharacterized protein</fullName>
    </submittedName>
</protein>
<evidence type="ECO:0000256" key="1">
    <source>
        <dbReference type="SAM" id="Phobius"/>
    </source>
</evidence>
<sequence length="195" mass="20590">MRAVSLLQVIYSFFLGLVVVGLVAIGINTFHPQPPWPEYAWEKYPGASPSPEQVAEQEAAMQAARAAQEAWSLNTSIILLICATVVLAVSLWRPAKMAVISNGLLLGGIFTMIYAVGQSLSSSSGQLPRFFVALAALVLTVGIGYLTFIRRAASAESLPGPEADAPADAAEAGPLADRVAVLERRLEALGRALAD</sequence>
<reference evidence="2 3" key="1">
    <citation type="submission" date="2019-01" db="EMBL/GenBank/DDBJ databases">
        <title>Lactibacter flavus gen. nov., sp. nov., a novel bacterium of the family Propionibacteriaceae isolated from raw milk and dairy products.</title>
        <authorList>
            <person name="Huptas C."/>
            <person name="Wenning M."/>
            <person name="Breitenwieser F."/>
            <person name="Doll E."/>
            <person name="Von Neubeck M."/>
            <person name="Busse H.-J."/>
            <person name="Scherer S."/>
        </authorList>
    </citation>
    <scope>NUCLEOTIDE SEQUENCE [LARGE SCALE GENOMIC DNA]</scope>
    <source>
        <strain evidence="2 3">KCTC 33808</strain>
    </source>
</reference>
<feature type="transmembrane region" description="Helical" evidence="1">
    <location>
        <begin position="9"/>
        <end position="30"/>
    </location>
</feature>
<keyword evidence="1" id="KW-0472">Membrane</keyword>
<feature type="transmembrane region" description="Helical" evidence="1">
    <location>
        <begin position="71"/>
        <end position="92"/>
    </location>
</feature>
<keyword evidence="3" id="KW-1185">Reference proteome</keyword>
<keyword evidence="1" id="KW-0812">Transmembrane</keyword>
<keyword evidence="1" id="KW-1133">Transmembrane helix</keyword>
<dbReference type="RefSeq" id="WP_131169702.1">
    <property type="nucleotide sequence ID" value="NZ_SDMQ01000016.1"/>
</dbReference>
<feature type="transmembrane region" description="Helical" evidence="1">
    <location>
        <begin position="129"/>
        <end position="148"/>
    </location>
</feature>
<evidence type="ECO:0000313" key="2">
    <source>
        <dbReference type="EMBL" id="TBT82887.1"/>
    </source>
</evidence>
<dbReference type="EMBL" id="SDMQ01000016">
    <property type="protein sequence ID" value="TBT82887.1"/>
    <property type="molecule type" value="Genomic_DNA"/>
</dbReference>
<accession>A0A4Q9KBB0</accession>
<evidence type="ECO:0000313" key="3">
    <source>
        <dbReference type="Proteomes" id="UP000292373"/>
    </source>
</evidence>
<proteinExistence type="predicted"/>